<dbReference type="PANTHER" id="PTHR31633">
    <property type="entry name" value="H/ACA RIBONUCLEOPROTEIN COMPLEX NON-CORE SUBUNIT NAF1"/>
    <property type="match status" value="1"/>
</dbReference>
<dbReference type="Proteomes" id="UP000002668">
    <property type="component" value="Genome"/>
</dbReference>
<dbReference type="PANTHER" id="PTHR31633:SF1">
    <property type="entry name" value="H_ACA RIBONUCLEOPROTEIN COMPLEX NON-CORE SUBUNIT NAF1"/>
    <property type="match status" value="1"/>
</dbReference>
<keyword evidence="4" id="KW-0690">Ribosome biogenesis</keyword>
<dbReference type="OMA" id="SHVRRGM"/>
<feature type="compositionally biased region" description="Low complexity" evidence="10">
    <location>
        <begin position="606"/>
        <end position="620"/>
    </location>
</feature>
<dbReference type="InParanoid" id="E4ZS55"/>
<feature type="compositionally biased region" description="Low complexity" evidence="10">
    <location>
        <begin position="718"/>
        <end position="729"/>
    </location>
</feature>
<dbReference type="FunFam" id="2.40.10.230:FF:000002">
    <property type="entry name" value="H/ACA ribonucleoprotein complex non-core subunit NAF1"/>
    <property type="match status" value="1"/>
</dbReference>
<evidence type="ECO:0000256" key="5">
    <source>
        <dbReference type="ARBA" id="ARBA00022552"/>
    </source>
</evidence>
<sequence>MSDSLEPPAKRARLEADAPIYGASAPALDAPGSPVDDLDDDFYDNSPVKPSALPAVEGTASMFAAAAPAPVGFHLPGLGSTSEAHATHAALPVAAEAHEDEAPEDGELSDDEAFYNDASAVAPPAANQEQVLGDAPQHGKLSRLESACHVQLPDVCSKDAAAASPTVDTDGELDAALTAAIEHQNQQDRAEIEAAAAQASDAAIIDSKLEFLRAAEANRDNKDAEWQLDSDASDSDSSSDSSSSDSDQEGGSDDGELLDPEEQVRLLLEEALEEEPGPSGKAKVKTQNEVDEQYEKPDITMTDDTKVTELGNVESVVENLVLIKGNTSGDYQVLESGSALCLQNRTVIGKVSEQIGRVEEPRYALGFNDAAEITALGIQKDTPIYYVNEHSTFVLTEPLRYQKHTDASNLHDEETNEVEFSDDEKEAEYKREQKARKRARTEGSDEPAPTPTVSMPIPTGPRAQVEAPMAYRSMEYQGGGLKYSDDEDEDLGMYKPLARPDHFEQIVGQGAPLEDRSHVRRGMGRGRGPWGDRGRSFRVRGGFTGRGDFNAGQGNRGGFGGGRGDFGAGRGDRGGHGNRGDRGGNNNRGDRGGRGPKGQADRGGRQQDQFQNRQPNQQKNGSQHDGRSATSASPARQQQDRQGSQSQQGREQSQAQPSPATGGKNKNRKQRQREKRERERLQQQQQQQGQQPVQPQGQQHQQAQKQQQHSSPAPSGPSNTNAYANNSNTGWPAPYSAPPQPVANFGQVPVPPPQAAVTSYPYAAFAAQAQPQPQPQPQAQAGGQANMAAWAQWLQLAAAMTQQQSSQPSVQAAAPPPPRPVPQHQAGMQYSYPYQQYGQPAPPANPQQQGNGQASTQSLQDILRALGGGGAPQ</sequence>
<dbReference type="RefSeq" id="XP_003837679.1">
    <property type="nucleotide sequence ID" value="XM_003837631.1"/>
</dbReference>
<evidence type="ECO:0000256" key="2">
    <source>
        <dbReference type="ARBA" id="ARBA00009801"/>
    </source>
</evidence>
<reference evidence="12" key="1">
    <citation type="journal article" date="2011" name="Nat. Commun.">
        <title>Effector diversification within compartments of the Leptosphaeria maculans genome affected by Repeat-Induced Point mutations.</title>
        <authorList>
            <person name="Rouxel T."/>
            <person name="Grandaubert J."/>
            <person name="Hane J.K."/>
            <person name="Hoede C."/>
            <person name="van de Wouw A.P."/>
            <person name="Couloux A."/>
            <person name="Dominguez V."/>
            <person name="Anthouard V."/>
            <person name="Bally P."/>
            <person name="Bourras S."/>
            <person name="Cozijnsen A.J."/>
            <person name="Ciuffetti L.M."/>
            <person name="Degrave A."/>
            <person name="Dilmaghani A."/>
            <person name="Duret L."/>
            <person name="Fudal I."/>
            <person name="Goodwin S.B."/>
            <person name="Gout L."/>
            <person name="Glaser N."/>
            <person name="Linglin J."/>
            <person name="Kema G.H.J."/>
            <person name="Lapalu N."/>
            <person name="Lawrence C.B."/>
            <person name="May K."/>
            <person name="Meyer M."/>
            <person name="Ollivier B."/>
            <person name="Poulain J."/>
            <person name="Schoch C.L."/>
            <person name="Simon A."/>
            <person name="Spatafora J.W."/>
            <person name="Stachowiak A."/>
            <person name="Turgeon B.G."/>
            <person name="Tyler B.M."/>
            <person name="Vincent D."/>
            <person name="Weissenbach J."/>
            <person name="Amselem J."/>
            <person name="Quesneville H."/>
            <person name="Oliver R.P."/>
            <person name="Wincker P."/>
            <person name="Balesdent M.-H."/>
            <person name="Howlett B.J."/>
        </authorList>
    </citation>
    <scope>NUCLEOTIDE SEQUENCE [LARGE SCALE GENOMIC DNA]</scope>
    <source>
        <strain evidence="12">JN3 / isolate v23.1.3 / race Av1-4-5-6-7-8</strain>
    </source>
</reference>
<dbReference type="GO" id="GO:0000493">
    <property type="term" value="P:box H/ACA snoRNP assembly"/>
    <property type="evidence" value="ECO:0007669"/>
    <property type="project" value="InterPro"/>
</dbReference>
<dbReference type="GO" id="GO:0006364">
    <property type="term" value="P:rRNA processing"/>
    <property type="evidence" value="ECO:0007669"/>
    <property type="project" value="UniProtKB-KW"/>
</dbReference>
<accession>E4ZS55</accession>
<dbReference type="InterPro" id="IPR009000">
    <property type="entry name" value="Transl_B-barrel_sf"/>
</dbReference>
<feature type="compositionally biased region" description="Low complexity" evidence="10">
    <location>
        <begin position="846"/>
        <end position="855"/>
    </location>
</feature>
<dbReference type="AlphaFoldDB" id="E4ZS55"/>
<feature type="compositionally biased region" description="Low complexity" evidence="10">
    <location>
        <begin position="822"/>
        <end position="839"/>
    </location>
</feature>
<feature type="compositionally biased region" description="Acidic residues" evidence="10">
    <location>
        <begin position="414"/>
        <end position="426"/>
    </location>
</feature>
<feature type="region of interest" description="Disordered" evidence="10">
    <location>
        <begin position="271"/>
        <end position="290"/>
    </location>
</feature>
<dbReference type="SUPFAM" id="SSF50447">
    <property type="entry name" value="Translation proteins"/>
    <property type="match status" value="1"/>
</dbReference>
<evidence type="ECO:0000256" key="9">
    <source>
        <dbReference type="ARBA" id="ARBA00076743"/>
    </source>
</evidence>
<keyword evidence="8" id="KW-0539">Nucleus</keyword>
<keyword evidence="7" id="KW-0694">RNA-binding</keyword>
<feature type="compositionally biased region" description="Low complexity" evidence="10">
    <location>
        <begin position="682"/>
        <end position="708"/>
    </location>
</feature>
<dbReference type="GO" id="GO:0001522">
    <property type="term" value="P:pseudouridine synthesis"/>
    <property type="evidence" value="ECO:0007669"/>
    <property type="project" value="InterPro"/>
</dbReference>
<dbReference type="GO" id="GO:0005732">
    <property type="term" value="C:sno(s)RNA-containing ribonucleoprotein complex"/>
    <property type="evidence" value="ECO:0007669"/>
    <property type="project" value="InterPro"/>
</dbReference>
<dbReference type="Pfam" id="PF04410">
    <property type="entry name" value="Gar1"/>
    <property type="match status" value="1"/>
</dbReference>
<evidence type="ECO:0000256" key="10">
    <source>
        <dbReference type="SAM" id="MobiDB-lite"/>
    </source>
</evidence>
<feature type="region of interest" description="Disordered" evidence="10">
    <location>
        <begin position="799"/>
        <end position="873"/>
    </location>
</feature>
<dbReference type="eggNOG" id="KOG2236">
    <property type="taxonomic scope" value="Eukaryota"/>
</dbReference>
<evidence type="ECO:0000313" key="12">
    <source>
        <dbReference type="Proteomes" id="UP000002668"/>
    </source>
</evidence>
<dbReference type="Gene3D" id="2.40.10.230">
    <property type="entry name" value="Probable tRNA pseudouridine synthase domain"/>
    <property type="match status" value="1"/>
</dbReference>
<evidence type="ECO:0000256" key="4">
    <source>
        <dbReference type="ARBA" id="ARBA00022517"/>
    </source>
</evidence>
<gene>
    <name evidence="11" type="ORF">LEMA_P122140.1</name>
</gene>
<feature type="region of interest" description="Disordered" evidence="10">
    <location>
        <begin position="23"/>
        <end position="46"/>
    </location>
</feature>
<evidence type="ECO:0000256" key="8">
    <source>
        <dbReference type="ARBA" id="ARBA00023242"/>
    </source>
</evidence>
<evidence type="ECO:0000256" key="7">
    <source>
        <dbReference type="ARBA" id="ARBA00022884"/>
    </source>
</evidence>
<proteinExistence type="inferred from homology"/>
<dbReference type="HOGENOM" id="CLU_329014_0_0_1"/>
<dbReference type="EMBL" id="FP929121">
    <property type="protein sequence ID" value="CBX94235.1"/>
    <property type="molecule type" value="Genomic_DNA"/>
</dbReference>
<dbReference type="STRING" id="985895.E4ZS55"/>
<feature type="region of interest" description="Disordered" evidence="10">
    <location>
        <begin position="218"/>
        <end position="258"/>
    </location>
</feature>
<evidence type="ECO:0000313" key="11">
    <source>
        <dbReference type="EMBL" id="CBX94235.1"/>
    </source>
</evidence>
<organism evidence="12">
    <name type="scientific">Leptosphaeria maculans (strain JN3 / isolate v23.1.3 / race Av1-4-5-6-7-8)</name>
    <name type="common">Blackleg fungus</name>
    <name type="synonym">Phoma lingam</name>
    <dbReference type="NCBI Taxonomy" id="985895"/>
    <lineage>
        <taxon>Eukaryota</taxon>
        <taxon>Fungi</taxon>
        <taxon>Dikarya</taxon>
        <taxon>Ascomycota</taxon>
        <taxon>Pezizomycotina</taxon>
        <taxon>Dothideomycetes</taxon>
        <taxon>Pleosporomycetidae</taxon>
        <taxon>Pleosporales</taxon>
        <taxon>Pleosporineae</taxon>
        <taxon>Leptosphaeriaceae</taxon>
        <taxon>Plenodomus</taxon>
        <taxon>Plenodomus lingam/Leptosphaeria maculans species complex</taxon>
    </lineage>
</organism>
<dbReference type="InterPro" id="IPR007504">
    <property type="entry name" value="H/ACA_rnp_Gar1/Naf1"/>
</dbReference>
<protein>
    <recommendedName>
        <fullName evidence="3">H/ACA ribonucleoprotein complex non-core subunit NAF1</fullName>
    </recommendedName>
    <alternativeName>
        <fullName evidence="9">Nuclear assembly factor 1</fullName>
    </alternativeName>
</protein>
<dbReference type="InterPro" id="IPR038664">
    <property type="entry name" value="Gar1/Naf1_Cbf5-bd_sf"/>
</dbReference>
<feature type="compositionally biased region" description="Low complexity" evidence="10">
    <location>
        <begin position="635"/>
        <end position="656"/>
    </location>
</feature>
<comment type="subcellular location">
    <subcellularLocation>
        <location evidence="1">Nucleus</location>
    </subcellularLocation>
</comment>
<feature type="compositionally biased region" description="Basic and acidic residues" evidence="10">
    <location>
        <begin position="570"/>
        <end position="605"/>
    </location>
</feature>
<feature type="compositionally biased region" description="Low complexity" evidence="10">
    <location>
        <begin position="799"/>
        <end position="813"/>
    </location>
</feature>
<keyword evidence="5" id="KW-0698">rRNA processing</keyword>
<dbReference type="InterPro" id="IPR040309">
    <property type="entry name" value="Naf1"/>
</dbReference>
<feature type="region of interest" description="Disordered" evidence="10">
    <location>
        <begin position="509"/>
        <end position="755"/>
    </location>
</feature>
<dbReference type="GO" id="GO:0003723">
    <property type="term" value="F:RNA binding"/>
    <property type="evidence" value="ECO:0007669"/>
    <property type="project" value="UniProtKB-KW"/>
</dbReference>
<feature type="compositionally biased region" description="Gly residues" evidence="10">
    <location>
        <begin position="554"/>
        <end position="569"/>
    </location>
</feature>
<keyword evidence="6" id="KW-0597">Phosphoprotein</keyword>
<evidence type="ECO:0000256" key="3">
    <source>
        <dbReference type="ARBA" id="ARBA00021438"/>
    </source>
</evidence>
<dbReference type="GeneID" id="13290882"/>
<feature type="compositionally biased region" description="Acidic residues" evidence="10">
    <location>
        <begin position="246"/>
        <end position="258"/>
    </location>
</feature>
<keyword evidence="12" id="KW-1185">Reference proteome</keyword>
<evidence type="ECO:0000256" key="1">
    <source>
        <dbReference type="ARBA" id="ARBA00004123"/>
    </source>
</evidence>
<evidence type="ECO:0000256" key="6">
    <source>
        <dbReference type="ARBA" id="ARBA00022553"/>
    </source>
</evidence>
<name>E4ZS55_LEPMJ</name>
<feature type="region of interest" description="Disordered" evidence="10">
    <location>
        <begin position="406"/>
        <end position="461"/>
    </location>
</feature>
<dbReference type="OrthoDB" id="21550at2759"/>
<dbReference type="VEuPathDB" id="FungiDB:LEMA_P122140.1"/>
<dbReference type="GO" id="GO:0005634">
    <property type="term" value="C:nucleus"/>
    <property type="evidence" value="ECO:0007669"/>
    <property type="project" value="UniProtKB-SubCell"/>
</dbReference>
<comment type="similarity">
    <text evidence="2">Belongs to the NAF1 family.</text>
</comment>
<feature type="compositionally biased region" description="Low complexity" evidence="10">
    <location>
        <begin position="235"/>
        <end position="245"/>
    </location>
</feature>